<organism evidence="1 2">
    <name type="scientific">Gigaspora margarita</name>
    <dbReference type="NCBI Taxonomy" id="4874"/>
    <lineage>
        <taxon>Eukaryota</taxon>
        <taxon>Fungi</taxon>
        <taxon>Fungi incertae sedis</taxon>
        <taxon>Mucoromycota</taxon>
        <taxon>Glomeromycotina</taxon>
        <taxon>Glomeromycetes</taxon>
        <taxon>Diversisporales</taxon>
        <taxon>Gigasporaceae</taxon>
        <taxon>Gigaspora</taxon>
    </lineage>
</organism>
<reference evidence="1 2" key="1">
    <citation type="submission" date="2021-06" db="EMBL/GenBank/DDBJ databases">
        <authorList>
            <person name="Kallberg Y."/>
            <person name="Tangrot J."/>
            <person name="Rosling A."/>
        </authorList>
    </citation>
    <scope>NUCLEOTIDE SEQUENCE [LARGE SCALE GENOMIC DNA]</scope>
    <source>
        <strain evidence="1 2">120-4 pot B 10/14</strain>
    </source>
</reference>
<dbReference type="Proteomes" id="UP000789901">
    <property type="component" value="Unassembled WGS sequence"/>
</dbReference>
<protein>
    <submittedName>
        <fullName evidence="1">21372_t:CDS:1</fullName>
    </submittedName>
</protein>
<evidence type="ECO:0000313" key="1">
    <source>
        <dbReference type="EMBL" id="CAG8769161.1"/>
    </source>
</evidence>
<proteinExistence type="predicted"/>
<dbReference type="EMBL" id="CAJVQB010014557">
    <property type="protein sequence ID" value="CAG8769161.1"/>
    <property type="molecule type" value="Genomic_DNA"/>
</dbReference>
<name>A0ABN7VG42_GIGMA</name>
<accession>A0ABN7VG42</accession>
<evidence type="ECO:0000313" key="2">
    <source>
        <dbReference type="Proteomes" id="UP000789901"/>
    </source>
</evidence>
<keyword evidence="2" id="KW-1185">Reference proteome</keyword>
<gene>
    <name evidence="1" type="ORF">GMARGA_LOCUS18329</name>
</gene>
<sequence length="759" mass="86597">MIDIISIIEGIISLGQRINTCFEKHGEAIEGLKKLDRILKQLNVVLKKIDDRIDKDKIYEDNKVCLIGIKDTIEKAEDVYKKCIKDLSLNEKKSKFKIIKQGIGILRSSSTLDNIQNIIKEIESELKYTESILNLVQHFQTSTTSTASTITSTTISTTTSTSALGGSELGDIFASAIEGLVKKFQSNYEELKERLDSCILPVNYSFLDSLEGDNPEAFAFWKLHYFGSAGLSISSVVPYENIYVSWARFVYKTETTIQLKNIPTAKPGGFNEIDEIRKNGSRYIIESNRALHLKDIRPLWLPALREALDPLHRGYVKPHDYFSFLGKEVLSSKLKQVILDSCGFRTFIECRRKPSDIALPSELESPPDHVGWMSACQIVSVPSLNELGIFRQDVCQSNLDSLIESFSEYPNMWVYVRYLQTGQIERKHIKDIRVLGGLRIGVSISIRHTLENGTNAWSGNLSVMELKAYAGGRYVVTTIKAGEENTNFVFMTRPPVGFDDFVIQTGQHEDLKDLQEFEYSLLGPSTLFTQEPKVGEKIQIYVDGLWHDVKVTKVYDKDVEYVDWSSEDVIPAEDNEDEDSEEIFGFTDDALIGLEKGEKRTWCPWKEEKSTWDIRPYRCLHIGDLVEAPVVYPDYNYCYHSLEVSQLYLPARIIEVEGDRYQVEFSPAVIAYKWWPGRSSNPGKFPRKRGAKETVENPFKGTKVWVSMDRVRPYFGADPHPVLGISSMRPHSWSAFQGIQFKDLQQFSEDILWKQSNKK</sequence>
<comment type="caution">
    <text evidence="1">The sequence shown here is derived from an EMBL/GenBank/DDBJ whole genome shotgun (WGS) entry which is preliminary data.</text>
</comment>